<dbReference type="NCBIfam" id="NF033573">
    <property type="entry name" value="transpos_IS200"/>
    <property type="match status" value="1"/>
</dbReference>
<evidence type="ECO:0000313" key="3">
    <source>
        <dbReference type="Proteomes" id="UP000601108"/>
    </source>
</evidence>
<dbReference type="SMART" id="SM01321">
    <property type="entry name" value="Y1_Tnp"/>
    <property type="match status" value="1"/>
</dbReference>
<name>A0A918N280_9FLAO</name>
<dbReference type="Gene3D" id="3.30.70.1290">
    <property type="entry name" value="Transposase IS200-like"/>
    <property type="match status" value="1"/>
</dbReference>
<protein>
    <submittedName>
        <fullName evidence="2">IS200/IS605 family transposase</fullName>
    </submittedName>
</protein>
<evidence type="ECO:0000259" key="1">
    <source>
        <dbReference type="SMART" id="SM01321"/>
    </source>
</evidence>
<dbReference type="PANTHER" id="PTHR33360">
    <property type="entry name" value="TRANSPOSASE FOR INSERTION SEQUENCE ELEMENT IS200"/>
    <property type="match status" value="1"/>
</dbReference>
<gene>
    <name evidence="2" type="ORF">GCM10007384_00720</name>
</gene>
<proteinExistence type="predicted"/>
<dbReference type="Pfam" id="PF01797">
    <property type="entry name" value="Y1_Tnp"/>
    <property type="match status" value="1"/>
</dbReference>
<dbReference type="GO" id="GO:0006313">
    <property type="term" value="P:DNA transposition"/>
    <property type="evidence" value="ECO:0007669"/>
    <property type="project" value="InterPro"/>
</dbReference>
<reference evidence="2 3" key="1">
    <citation type="journal article" date="2014" name="Int. J. Syst. Evol. Microbiol.">
        <title>Complete genome sequence of Corynebacterium casei LMG S-19264T (=DSM 44701T), isolated from a smear-ripened cheese.</title>
        <authorList>
            <consortium name="US DOE Joint Genome Institute (JGI-PGF)"/>
            <person name="Walter F."/>
            <person name="Albersmeier A."/>
            <person name="Kalinowski J."/>
            <person name="Ruckert C."/>
        </authorList>
    </citation>
    <scope>NUCLEOTIDE SEQUENCE [LARGE SCALE GENOMIC DNA]</scope>
    <source>
        <strain evidence="2 3">KCTC 12285</strain>
    </source>
</reference>
<accession>A0A918N280</accession>
<dbReference type="InterPro" id="IPR036515">
    <property type="entry name" value="Transposase_17_sf"/>
</dbReference>
<dbReference type="Proteomes" id="UP000601108">
    <property type="component" value="Unassembled WGS sequence"/>
</dbReference>
<feature type="domain" description="Transposase IS200-like" evidence="1">
    <location>
        <begin position="11"/>
        <end position="130"/>
    </location>
</feature>
<dbReference type="PANTHER" id="PTHR33360:SF2">
    <property type="entry name" value="TRANSPOSASE FOR INSERTION SEQUENCE ELEMENT IS200"/>
    <property type="match status" value="1"/>
</dbReference>
<dbReference type="GO" id="GO:0003677">
    <property type="term" value="F:DNA binding"/>
    <property type="evidence" value="ECO:0007669"/>
    <property type="project" value="InterPro"/>
</dbReference>
<comment type="caution">
    <text evidence="2">The sequence shown here is derived from an EMBL/GenBank/DDBJ whole genome shotgun (WGS) entry which is preliminary data.</text>
</comment>
<sequence length="145" mass="17128">MQEQRSNGHSVSRLGVHIVWSTKYRYHVLKGDIQIRCRSLLIQICDSEDIQILKGVISKDHVHMHLEYRPSQKVSDLVKKLKGRSSRKLQEEFPELKHKYWGRHFWGIGYGCWSTGNITDEMVNEYLEHHRRPDDGNATNFIIEK</sequence>
<keyword evidence="3" id="KW-1185">Reference proteome</keyword>
<dbReference type="GO" id="GO:0004803">
    <property type="term" value="F:transposase activity"/>
    <property type="evidence" value="ECO:0007669"/>
    <property type="project" value="InterPro"/>
</dbReference>
<dbReference type="RefSeq" id="WP_189457355.1">
    <property type="nucleotide sequence ID" value="NZ_BMWS01000001.1"/>
</dbReference>
<dbReference type="InterPro" id="IPR002686">
    <property type="entry name" value="Transposase_17"/>
</dbReference>
<dbReference type="SUPFAM" id="SSF143422">
    <property type="entry name" value="Transposase IS200-like"/>
    <property type="match status" value="1"/>
</dbReference>
<dbReference type="EMBL" id="BMWS01000001">
    <property type="protein sequence ID" value="GGX02838.1"/>
    <property type="molecule type" value="Genomic_DNA"/>
</dbReference>
<organism evidence="2 3">
    <name type="scientific">Aquimarina muelleri</name>
    <dbReference type="NCBI Taxonomy" id="279356"/>
    <lineage>
        <taxon>Bacteria</taxon>
        <taxon>Pseudomonadati</taxon>
        <taxon>Bacteroidota</taxon>
        <taxon>Flavobacteriia</taxon>
        <taxon>Flavobacteriales</taxon>
        <taxon>Flavobacteriaceae</taxon>
        <taxon>Aquimarina</taxon>
    </lineage>
</organism>
<dbReference type="AlphaFoldDB" id="A0A918N280"/>
<evidence type="ECO:0000313" key="2">
    <source>
        <dbReference type="EMBL" id="GGX02838.1"/>
    </source>
</evidence>